<reference evidence="1 2" key="1">
    <citation type="journal article" date="2018" name="Evol. Lett.">
        <title>Horizontal gene cluster transfer increased hallucinogenic mushroom diversity.</title>
        <authorList>
            <person name="Reynolds H.T."/>
            <person name="Vijayakumar V."/>
            <person name="Gluck-Thaler E."/>
            <person name="Korotkin H.B."/>
            <person name="Matheny P.B."/>
            <person name="Slot J.C."/>
        </authorList>
    </citation>
    <scope>NUCLEOTIDE SEQUENCE [LARGE SCALE GENOMIC DNA]</scope>
    <source>
        <strain evidence="1 2">2629</strain>
    </source>
</reference>
<dbReference type="OrthoDB" id="63935at2759"/>
<accession>A0A409VGW0</accession>
<dbReference type="SUPFAM" id="SSF51735">
    <property type="entry name" value="NAD(P)-binding Rossmann-fold domains"/>
    <property type="match status" value="1"/>
</dbReference>
<proteinExistence type="predicted"/>
<dbReference type="EMBL" id="NHTK01006064">
    <property type="protein sequence ID" value="PPQ65502.1"/>
    <property type="molecule type" value="Genomic_DNA"/>
</dbReference>
<dbReference type="Proteomes" id="UP000284842">
    <property type="component" value="Unassembled WGS sequence"/>
</dbReference>
<dbReference type="InParanoid" id="A0A409VGW0"/>
<evidence type="ECO:0000313" key="2">
    <source>
        <dbReference type="Proteomes" id="UP000284842"/>
    </source>
</evidence>
<keyword evidence="2" id="KW-1185">Reference proteome</keyword>
<evidence type="ECO:0008006" key="3">
    <source>
        <dbReference type="Google" id="ProtNLM"/>
    </source>
</evidence>
<dbReference type="AlphaFoldDB" id="A0A409VGW0"/>
<dbReference type="STRING" id="181874.A0A409VGW0"/>
<protein>
    <recommendedName>
        <fullName evidence="3">NAD(P)-binding domain-containing protein</fullName>
    </recommendedName>
</protein>
<gene>
    <name evidence="1" type="ORF">CVT24_010798</name>
</gene>
<organism evidence="1 2">
    <name type="scientific">Panaeolus cyanescens</name>
    <dbReference type="NCBI Taxonomy" id="181874"/>
    <lineage>
        <taxon>Eukaryota</taxon>
        <taxon>Fungi</taxon>
        <taxon>Dikarya</taxon>
        <taxon>Basidiomycota</taxon>
        <taxon>Agaricomycotina</taxon>
        <taxon>Agaricomycetes</taxon>
        <taxon>Agaricomycetidae</taxon>
        <taxon>Agaricales</taxon>
        <taxon>Agaricineae</taxon>
        <taxon>Galeropsidaceae</taxon>
        <taxon>Panaeolus</taxon>
    </lineage>
</organism>
<dbReference type="InterPro" id="IPR036291">
    <property type="entry name" value="NAD(P)-bd_dom_sf"/>
</dbReference>
<evidence type="ECO:0000313" key="1">
    <source>
        <dbReference type="EMBL" id="PPQ65502.1"/>
    </source>
</evidence>
<name>A0A409VGW0_9AGAR</name>
<comment type="caution">
    <text evidence="1">The sequence shown here is derived from an EMBL/GenBank/DDBJ whole genome shotgun (WGS) entry which is preliminary data.</text>
</comment>
<dbReference type="Gene3D" id="3.40.50.720">
    <property type="entry name" value="NAD(P)-binding Rossmann-like Domain"/>
    <property type="match status" value="1"/>
</dbReference>
<sequence length="285" mass="31233">MADSTNLNILVIGGSRNIGYDAALRFLNNTRSTVTYLLRNPSVFDEDVNVQKHVQSGQARLVKGNALYPEDVSTLWAEATKERPVDVLLFTVGFTGDPKFHPLKGFVIEPPDLVTKSLLNVLCTMPKTGKLPKIITLSTLGVTRGSRSASPFLLSPVYGWLITPAVNDKLGMERVIAHCSGWDWNPKNGEPSDEIMGRNWQAREGLPAPGSLKGLACVIRASMLTDGNAIADTPNAKKGLIKPYRAAVGDISGYRISRKDVGHFVYETIMRKWEDFGGKQVSVTY</sequence>